<name>A0ABV9T4E6_9BACT</name>
<evidence type="ECO:0000313" key="2">
    <source>
        <dbReference type="Proteomes" id="UP001595818"/>
    </source>
</evidence>
<dbReference type="EMBL" id="JBHSJJ010000011">
    <property type="protein sequence ID" value="MFC4873610.1"/>
    <property type="molecule type" value="Genomic_DNA"/>
</dbReference>
<comment type="caution">
    <text evidence="1">The sequence shown here is derived from an EMBL/GenBank/DDBJ whole genome shotgun (WGS) entry which is preliminary data.</text>
</comment>
<reference evidence="2" key="1">
    <citation type="journal article" date="2019" name="Int. J. Syst. Evol. Microbiol.">
        <title>The Global Catalogue of Microorganisms (GCM) 10K type strain sequencing project: providing services to taxonomists for standard genome sequencing and annotation.</title>
        <authorList>
            <consortium name="The Broad Institute Genomics Platform"/>
            <consortium name="The Broad Institute Genome Sequencing Center for Infectious Disease"/>
            <person name="Wu L."/>
            <person name="Ma J."/>
        </authorList>
    </citation>
    <scope>NUCLEOTIDE SEQUENCE [LARGE SCALE GENOMIC DNA]</scope>
    <source>
        <strain evidence="2">CGMCC 4.7466</strain>
    </source>
</reference>
<gene>
    <name evidence="1" type="ORF">ACFPFU_18050</name>
</gene>
<evidence type="ECO:0000313" key="1">
    <source>
        <dbReference type="EMBL" id="MFC4873610.1"/>
    </source>
</evidence>
<dbReference type="RefSeq" id="WP_377066635.1">
    <property type="nucleotide sequence ID" value="NZ_JBHSJJ010000011.1"/>
</dbReference>
<sequence>MTIFTVQRYHSGLEDQWESVLERSINGTFMHSRKFISYHGDRFEDFSLLIYRGGDLVALLPAEKEGKKVFSHRGLTYAGWIVAPGLDEADSEGMIGATLAYLGSHKLETLMIKSVPEFYYTTFSQALSRAFQRQNPEVLKTQKHYTTSLPFRIKDRGKLWGRKKAIAHGLRVGRSDDFKVFWENILIPNLQERHATRPVHKLEEIMLLRERFPENIQLYLVFDREGAVGGSVLFVTPEVAHTQYIASTPAGRNMRALDLLMTTLLEETFSEKKYFSMGISDEPDTGLPNEGLVKWKESLGAKTYGQWFYEFDLNPGPL</sequence>
<accession>A0ABV9T4E6</accession>
<dbReference type="Proteomes" id="UP001595818">
    <property type="component" value="Unassembled WGS sequence"/>
</dbReference>
<protein>
    <recommendedName>
        <fullName evidence="3">Acetyltransferase (GNAT) domain-containing protein</fullName>
    </recommendedName>
</protein>
<evidence type="ECO:0008006" key="3">
    <source>
        <dbReference type="Google" id="ProtNLM"/>
    </source>
</evidence>
<dbReference type="InterPro" id="IPR016181">
    <property type="entry name" value="Acyl_CoA_acyltransferase"/>
</dbReference>
<organism evidence="1 2">
    <name type="scientific">Negadavirga shengliensis</name>
    <dbReference type="NCBI Taxonomy" id="1389218"/>
    <lineage>
        <taxon>Bacteria</taxon>
        <taxon>Pseudomonadati</taxon>
        <taxon>Bacteroidota</taxon>
        <taxon>Cytophagia</taxon>
        <taxon>Cytophagales</taxon>
        <taxon>Cyclobacteriaceae</taxon>
        <taxon>Negadavirga</taxon>
    </lineage>
</organism>
<proteinExistence type="predicted"/>
<keyword evidence="2" id="KW-1185">Reference proteome</keyword>
<dbReference type="SUPFAM" id="SSF55729">
    <property type="entry name" value="Acyl-CoA N-acyltransferases (Nat)"/>
    <property type="match status" value="1"/>
</dbReference>
<dbReference type="Gene3D" id="3.40.630.30">
    <property type="match status" value="1"/>
</dbReference>